<dbReference type="InterPro" id="IPR029063">
    <property type="entry name" value="SAM-dependent_MTases_sf"/>
</dbReference>
<organism evidence="3 4">
    <name type="scientific">Streptomyces brasiliensis</name>
    <dbReference type="NCBI Taxonomy" id="1954"/>
    <lineage>
        <taxon>Bacteria</taxon>
        <taxon>Bacillati</taxon>
        <taxon>Actinomycetota</taxon>
        <taxon>Actinomycetes</taxon>
        <taxon>Kitasatosporales</taxon>
        <taxon>Streptomycetaceae</taxon>
        <taxon>Streptomyces</taxon>
    </lineage>
</organism>
<gene>
    <name evidence="3" type="ORF">GCM10010121_047210</name>
</gene>
<feature type="compositionally biased region" description="Low complexity" evidence="1">
    <location>
        <begin position="146"/>
        <end position="166"/>
    </location>
</feature>
<proteinExistence type="predicted"/>
<evidence type="ECO:0000313" key="4">
    <source>
        <dbReference type="Proteomes" id="UP000657574"/>
    </source>
</evidence>
<feature type="domain" description="Methyltransferase type 11" evidence="2">
    <location>
        <begin position="33"/>
        <end position="112"/>
    </location>
</feature>
<dbReference type="Proteomes" id="UP000657574">
    <property type="component" value="Unassembled WGS sequence"/>
</dbReference>
<feature type="compositionally biased region" description="Low complexity" evidence="1">
    <location>
        <begin position="121"/>
        <end position="130"/>
    </location>
</feature>
<dbReference type="SUPFAM" id="SSF53335">
    <property type="entry name" value="S-adenosyl-L-methionine-dependent methyltransferases"/>
    <property type="match status" value="1"/>
</dbReference>
<evidence type="ECO:0000256" key="1">
    <source>
        <dbReference type="SAM" id="MobiDB-lite"/>
    </source>
</evidence>
<evidence type="ECO:0000313" key="3">
    <source>
        <dbReference type="EMBL" id="GGJ30465.1"/>
    </source>
</evidence>
<feature type="compositionally biased region" description="Polar residues" evidence="1">
    <location>
        <begin position="131"/>
        <end position="141"/>
    </location>
</feature>
<feature type="region of interest" description="Disordered" evidence="1">
    <location>
        <begin position="121"/>
        <end position="166"/>
    </location>
</feature>
<keyword evidence="4" id="KW-1185">Reference proteome</keyword>
<name>A0A917NUU9_9ACTN</name>
<dbReference type="InterPro" id="IPR013216">
    <property type="entry name" value="Methyltransf_11"/>
</dbReference>
<evidence type="ECO:0000259" key="2">
    <source>
        <dbReference type="Pfam" id="PF08241"/>
    </source>
</evidence>
<dbReference type="Gene3D" id="3.40.50.150">
    <property type="entry name" value="Vaccinia Virus protein VP39"/>
    <property type="match status" value="1"/>
</dbReference>
<reference evidence="3" key="2">
    <citation type="submission" date="2020-09" db="EMBL/GenBank/DDBJ databases">
        <authorList>
            <person name="Sun Q."/>
            <person name="Ohkuma M."/>
        </authorList>
    </citation>
    <scope>NUCLEOTIDE SEQUENCE</scope>
    <source>
        <strain evidence="3">JCM 3086</strain>
    </source>
</reference>
<accession>A0A917NUU9</accession>
<dbReference type="Pfam" id="PF08241">
    <property type="entry name" value="Methyltransf_11"/>
    <property type="match status" value="1"/>
</dbReference>
<dbReference type="GO" id="GO:0008757">
    <property type="term" value="F:S-adenosylmethionine-dependent methyltransferase activity"/>
    <property type="evidence" value="ECO:0007669"/>
    <property type="project" value="InterPro"/>
</dbReference>
<comment type="caution">
    <text evidence="3">The sequence shown here is derived from an EMBL/GenBank/DDBJ whole genome shotgun (WGS) entry which is preliminary data.</text>
</comment>
<sequence length="166" mass="18168">MHDCIPDDHARQVTSRYYLDQAMRLPGAPDRVVDLGCGRGTSAGLFRRHDPNVQWLGVDIRESPEAAQRLAGGDSVVYFDGVRLPFRSDALPLIYSHQVFEHVARPGNCWRRSGGCCARAGCSSAARPGSSPTTPSVCGTTRRTDSGSWSRRPGSPWRRSGPRSTE</sequence>
<reference evidence="3" key="1">
    <citation type="journal article" date="2014" name="Int. J. Syst. Evol. Microbiol.">
        <title>Complete genome sequence of Corynebacterium casei LMG S-19264T (=DSM 44701T), isolated from a smear-ripened cheese.</title>
        <authorList>
            <consortium name="US DOE Joint Genome Institute (JGI-PGF)"/>
            <person name="Walter F."/>
            <person name="Albersmeier A."/>
            <person name="Kalinowski J."/>
            <person name="Ruckert C."/>
        </authorList>
    </citation>
    <scope>NUCLEOTIDE SEQUENCE</scope>
    <source>
        <strain evidence="3">JCM 3086</strain>
    </source>
</reference>
<protein>
    <recommendedName>
        <fullName evidence="2">Methyltransferase type 11 domain-containing protein</fullName>
    </recommendedName>
</protein>
<dbReference type="AlphaFoldDB" id="A0A917NUU9"/>
<dbReference type="EMBL" id="BMQA01000015">
    <property type="protein sequence ID" value="GGJ30465.1"/>
    <property type="molecule type" value="Genomic_DNA"/>
</dbReference>